<dbReference type="Proteomes" id="UP000070341">
    <property type="component" value="Unassembled WGS sequence"/>
</dbReference>
<feature type="transmembrane region" description="Helical" evidence="1">
    <location>
        <begin position="163"/>
        <end position="187"/>
    </location>
</feature>
<evidence type="ECO:0008006" key="4">
    <source>
        <dbReference type="Google" id="ProtNLM"/>
    </source>
</evidence>
<comment type="caution">
    <text evidence="2">The sequence shown here is derived from an EMBL/GenBank/DDBJ whole genome shotgun (WGS) entry which is preliminary data.</text>
</comment>
<dbReference type="GO" id="GO:0140359">
    <property type="term" value="F:ABC-type transporter activity"/>
    <property type="evidence" value="ECO:0007669"/>
    <property type="project" value="InterPro"/>
</dbReference>
<protein>
    <recommendedName>
        <fullName evidence="4">ABC transporter permease</fullName>
    </recommendedName>
</protein>
<organism evidence="2 3">
    <name type="scientific">candidate division MSBL1 archaeon SCGC-AAA259M10</name>
    <dbReference type="NCBI Taxonomy" id="1698270"/>
    <lineage>
        <taxon>Archaea</taxon>
        <taxon>Methanobacteriati</taxon>
        <taxon>Methanobacteriota</taxon>
        <taxon>candidate division MSBL1</taxon>
    </lineage>
</organism>
<keyword evidence="1" id="KW-0812">Transmembrane</keyword>
<name>A0A133UYE9_9EURY</name>
<gene>
    <name evidence="2" type="ORF">AKJ40_03685</name>
</gene>
<accession>A0A133UYE9</accession>
<sequence>MKDIPRSVRNVAGVVEIVEKEFSTHLSSKRFYILFFIIYFLSLGVAYTTIPNIMDGLTRVGDEAIFLKMFTSAPSDVGISLLQFFSIFGPILGFILTFDAINSEISEGTLHVSLSQPIHRDSLVNGKFLAGVLAIAVFLTVSVFSIVGIGLSAFKMPLPTGELLRICTFWGLSIVYFALWASLGLLFSIMIRRPSTSALASVAVWLFFSIFIYMFGGVMGRLG</sequence>
<feature type="transmembrane region" description="Helical" evidence="1">
    <location>
        <begin position="128"/>
        <end position="151"/>
    </location>
</feature>
<dbReference type="PANTHER" id="PTHR43471:SF14">
    <property type="entry name" value="ABC-2 TYPE TRANSPORT SYSTEM PERMEASE PROTEIN"/>
    <property type="match status" value="1"/>
</dbReference>
<keyword evidence="3" id="KW-1185">Reference proteome</keyword>
<dbReference type="GO" id="GO:0005886">
    <property type="term" value="C:plasma membrane"/>
    <property type="evidence" value="ECO:0007669"/>
    <property type="project" value="UniProtKB-SubCell"/>
</dbReference>
<proteinExistence type="predicted"/>
<feature type="transmembrane region" description="Helical" evidence="1">
    <location>
        <begin position="199"/>
        <end position="220"/>
    </location>
</feature>
<feature type="transmembrane region" description="Helical" evidence="1">
    <location>
        <begin position="31"/>
        <end position="50"/>
    </location>
</feature>
<evidence type="ECO:0000313" key="2">
    <source>
        <dbReference type="EMBL" id="KXA99218.1"/>
    </source>
</evidence>
<evidence type="ECO:0000313" key="3">
    <source>
        <dbReference type="Proteomes" id="UP000070341"/>
    </source>
</evidence>
<feature type="non-terminal residue" evidence="2">
    <location>
        <position position="223"/>
    </location>
</feature>
<keyword evidence="1" id="KW-0472">Membrane</keyword>
<dbReference type="EMBL" id="LHXU01000065">
    <property type="protein sequence ID" value="KXA99218.1"/>
    <property type="molecule type" value="Genomic_DNA"/>
</dbReference>
<keyword evidence="1" id="KW-1133">Transmembrane helix</keyword>
<feature type="transmembrane region" description="Helical" evidence="1">
    <location>
        <begin position="77"/>
        <end position="98"/>
    </location>
</feature>
<dbReference type="PANTHER" id="PTHR43471">
    <property type="entry name" value="ABC TRANSPORTER PERMEASE"/>
    <property type="match status" value="1"/>
</dbReference>
<reference evidence="2 3" key="1">
    <citation type="journal article" date="2016" name="Sci. Rep.">
        <title>Metabolic traits of an uncultured archaeal lineage -MSBL1- from brine pools of the Red Sea.</title>
        <authorList>
            <person name="Mwirichia R."/>
            <person name="Alam I."/>
            <person name="Rashid M."/>
            <person name="Vinu M."/>
            <person name="Ba-Alawi W."/>
            <person name="Anthony Kamau A."/>
            <person name="Kamanda Ngugi D."/>
            <person name="Goker M."/>
            <person name="Klenk H.P."/>
            <person name="Bajic V."/>
            <person name="Stingl U."/>
        </authorList>
    </citation>
    <scope>NUCLEOTIDE SEQUENCE [LARGE SCALE GENOMIC DNA]</scope>
    <source>
        <strain evidence="2">SCGC-AAA259M10</strain>
    </source>
</reference>
<dbReference type="Pfam" id="PF12679">
    <property type="entry name" value="ABC2_membrane_2"/>
    <property type="match status" value="1"/>
</dbReference>
<evidence type="ECO:0000256" key="1">
    <source>
        <dbReference type="SAM" id="Phobius"/>
    </source>
</evidence>
<dbReference type="AlphaFoldDB" id="A0A133UYE9"/>